<evidence type="ECO:0000313" key="5">
    <source>
        <dbReference type="Proteomes" id="UP000275267"/>
    </source>
</evidence>
<sequence>MADRKATPARGSTAAPVGRSPRFLLPRASGGTRLPALPSQPSSPVLVLDGGIRASFDGWPAAEPLDRWGQWVAKLRPLHEPLWRELGILEGILATTYRVRRGGEGALLQLVPFWSSETNTFVFPWGEATVTLEDVAVLVGLPLAGESVRESLSDQLQLEDERALGAVRDLLMNQSKGTGWIKYFRIRQLRRPEETTTAAAAGGRDEEQLEHGAFLSMWLSCFVLPSPSFDAVVPGEEVIPIAVRLARGRSVALAPAALASIYSDLSALRRHFVWAKRTEALSVSAPMHILQLWVWERFPELRPSAPACIPDSAGGDVPVPRAARWHDVAGRALDPGYLHAVLAAPKVFEWRPYGSRAVLPFARCLHPCELVGMDSVEHHRPHRVARQLGFDQDVPGIVTRLNSDSWNKAWETYDIGAGCYASAVPSDKPGVTDEYAQWWKQYTVSCAATAAADRAATAGNRERSSRRLAQGNTQLGSTEVCTKTHYYVSRSDRSKEAWEKDANSTGADQGFFHPKRAVGTEEMIQKASEIRQAEIAELMKNIAKLAKEIREEEAAEALKK</sequence>
<protein>
    <recommendedName>
        <fullName evidence="3">Aminotransferase-like plant mobile domain-containing protein</fullName>
    </recommendedName>
</protein>
<evidence type="ECO:0000256" key="2">
    <source>
        <dbReference type="SAM" id="MobiDB-lite"/>
    </source>
</evidence>
<keyword evidence="5" id="KW-1185">Reference proteome</keyword>
<dbReference type="InterPro" id="IPR044824">
    <property type="entry name" value="MAIN-like"/>
</dbReference>
<evidence type="ECO:0000256" key="1">
    <source>
        <dbReference type="SAM" id="Coils"/>
    </source>
</evidence>
<dbReference type="EMBL" id="PQIB02000001">
    <property type="protein sequence ID" value="RLN42304.1"/>
    <property type="molecule type" value="Genomic_DNA"/>
</dbReference>
<dbReference type="STRING" id="4540.A0A3L6TTW8"/>
<dbReference type="Proteomes" id="UP000275267">
    <property type="component" value="Unassembled WGS sequence"/>
</dbReference>
<feature type="domain" description="Aminotransferase-like plant mobile" evidence="3">
    <location>
        <begin position="87"/>
        <end position="440"/>
    </location>
</feature>
<evidence type="ECO:0000313" key="4">
    <source>
        <dbReference type="EMBL" id="RLN42304.1"/>
    </source>
</evidence>
<proteinExistence type="predicted"/>
<feature type="coiled-coil region" evidence="1">
    <location>
        <begin position="528"/>
        <end position="555"/>
    </location>
</feature>
<accession>A0A3L6TTW8</accession>
<reference evidence="5" key="1">
    <citation type="journal article" date="2019" name="Nat. Commun.">
        <title>The genome of broomcorn millet.</title>
        <authorList>
            <person name="Zou C."/>
            <person name="Miki D."/>
            <person name="Li D."/>
            <person name="Tang Q."/>
            <person name="Xiao L."/>
            <person name="Rajput S."/>
            <person name="Deng P."/>
            <person name="Jia W."/>
            <person name="Huang R."/>
            <person name="Zhang M."/>
            <person name="Sun Y."/>
            <person name="Hu J."/>
            <person name="Fu X."/>
            <person name="Schnable P.S."/>
            <person name="Li F."/>
            <person name="Zhang H."/>
            <person name="Feng B."/>
            <person name="Zhu X."/>
            <person name="Liu R."/>
            <person name="Schnable J.C."/>
            <person name="Zhu J.-K."/>
            <person name="Zhang H."/>
        </authorList>
    </citation>
    <scope>NUCLEOTIDE SEQUENCE [LARGE SCALE GENOMIC DNA]</scope>
</reference>
<name>A0A3L6TTW8_PANMI</name>
<feature type="region of interest" description="Disordered" evidence="2">
    <location>
        <begin position="1"/>
        <end position="29"/>
    </location>
</feature>
<dbReference type="Pfam" id="PF10536">
    <property type="entry name" value="PMD"/>
    <property type="match status" value="1"/>
</dbReference>
<dbReference type="PANTHER" id="PTHR46033">
    <property type="entry name" value="PROTEIN MAIN-LIKE 2"/>
    <property type="match status" value="1"/>
</dbReference>
<dbReference type="AlphaFoldDB" id="A0A3L6TTW8"/>
<dbReference type="InterPro" id="IPR019557">
    <property type="entry name" value="AminoTfrase-like_pln_mobile"/>
</dbReference>
<dbReference type="GO" id="GO:0010073">
    <property type="term" value="P:meristem maintenance"/>
    <property type="evidence" value="ECO:0007669"/>
    <property type="project" value="InterPro"/>
</dbReference>
<dbReference type="PANTHER" id="PTHR46033:SF32">
    <property type="entry name" value="EXPRESSED PROTEIN"/>
    <property type="match status" value="1"/>
</dbReference>
<gene>
    <name evidence="4" type="ORF">C2845_PM01G36710</name>
</gene>
<comment type="caution">
    <text evidence="4">The sequence shown here is derived from an EMBL/GenBank/DDBJ whole genome shotgun (WGS) entry which is preliminary data.</text>
</comment>
<keyword evidence="1" id="KW-0175">Coiled coil</keyword>
<organism evidence="4 5">
    <name type="scientific">Panicum miliaceum</name>
    <name type="common">Proso millet</name>
    <name type="synonym">Broomcorn millet</name>
    <dbReference type="NCBI Taxonomy" id="4540"/>
    <lineage>
        <taxon>Eukaryota</taxon>
        <taxon>Viridiplantae</taxon>
        <taxon>Streptophyta</taxon>
        <taxon>Embryophyta</taxon>
        <taxon>Tracheophyta</taxon>
        <taxon>Spermatophyta</taxon>
        <taxon>Magnoliopsida</taxon>
        <taxon>Liliopsida</taxon>
        <taxon>Poales</taxon>
        <taxon>Poaceae</taxon>
        <taxon>PACMAD clade</taxon>
        <taxon>Panicoideae</taxon>
        <taxon>Panicodae</taxon>
        <taxon>Paniceae</taxon>
        <taxon>Panicinae</taxon>
        <taxon>Panicum</taxon>
        <taxon>Panicum sect. Panicum</taxon>
    </lineage>
</organism>
<dbReference type="OrthoDB" id="1572276at2759"/>
<evidence type="ECO:0000259" key="3">
    <source>
        <dbReference type="Pfam" id="PF10536"/>
    </source>
</evidence>